<accession>A0AA97CVE4</accession>
<dbReference type="AlphaFoldDB" id="A0AA97CVE4"/>
<gene>
    <name evidence="1" type="ORF">MP11Mi_16170</name>
</gene>
<reference evidence="1" key="1">
    <citation type="submission" date="2023-06" db="EMBL/GenBank/DDBJ databases">
        <title>Gordonia sp. nov. and Pseudochrobactrum sp. nov., two species isolated from the burying beetle Nicrophorus vespilloides.</title>
        <authorList>
            <person name="Poehlein A."/>
            <person name="Guzman J."/>
            <person name="Daniel R."/>
            <person name="Vilcinskas A."/>
        </authorList>
    </citation>
    <scope>NUCLEOTIDE SEQUENCE</scope>
    <source>
        <strain evidence="1">MP11Mi</strain>
    </source>
</reference>
<proteinExistence type="predicted"/>
<organism evidence="1">
    <name type="scientific">Gordonia sp. MP11Mi</name>
    <dbReference type="NCBI Taxonomy" id="3022769"/>
    <lineage>
        <taxon>Bacteria</taxon>
        <taxon>Bacillati</taxon>
        <taxon>Actinomycetota</taxon>
        <taxon>Actinomycetes</taxon>
        <taxon>Mycobacteriales</taxon>
        <taxon>Gordoniaceae</taxon>
        <taxon>Gordonia</taxon>
    </lineage>
</organism>
<dbReference type="EMBL" id="CP128986">
    <property type="protein sequence ID" value="WOC12529.1"/>
    <property type="molecule type" value="Genomic_DNA"/>
</dbReference>
<sequence>MRVPVNAETLPDGRLRAVCEFCDKRSAPSTPADDGLPSSLPGWLVAPYPDEFIHADGSTGSTFTCPACDRDGQRRQNAGLTPLLTPSPTRISARQRRATMFAERMSRNESVPPRDADEPLTSEQMQTAATTLRRAATLFRRGATPADLDALAEAEHRQAVEAACNEGEARERARAVRPRRRCRGRCRNGQRCRRASPEWWDSAANQSPWYCDAHCSQQRTRARG</sequence>
<evidence type="ECO:0000313" key="1">
    <source>
        <dbReference type="EMBL" id="WOC12529.1"/>
    </source>
</evidence>
<name>A0AA97CVE4_9ACTN</name>
<protein>
    <submittedName>
        <fullName evidence="1">Uncharacterized protein</fullName>
    </submittedName>
</protein>